<accession>A0A517ZDN2</accession>
<keyword evidence="1" id="KW-0175">Coiled coil</keyword>
<dbReference type="AlphaFoldDB" id="A0A517ZDN2"/>
<name>A0A517ZDN2_9PLAN</name>
<sequence>MIKKAILGTLTAAVIGGLVFGRDAASYVTTGVNSVRDTVRSEVPIEFELQRAREMIDGLVPEIRKSMHVIAEEEVEIDRLRDSIARKEKDLKGQEEAILTLTSDLKGGKTRLVYSGRSYSTGEVQRDLSERFDRFKVAEDTLARERQILDAKSRAHDSHREKLERMLSAKKDLQVEIERLEARLRSVEAAETISELQIDDSYLTRCKSLVSELNKQLDVREKMLDADGKFTGLIPVETEEQDVPVDIAEQVERYFGENGADETQIVRNID</sequence>
<protein>
    <submittedName>
        <fullName evidence="2">Uncharacterized protein</fullName>
    </submittedName>
</protein>
<proteinExistence type="predicted"/>
<dbReference type="EMBL" id="CP036275">
    <property type="protein sequence ID" value="QDU40578.1"/>
    <property type="molecule type" value="Genomic_DNA"/>
</dbReference>
<gene>
    <name evidence="2" type="ORF">Mal4_49360</name>
</gene>
<dbReference type="RefSeq" id="WP_145371856.1">
    <property type="nucleotide sequence ID" value="NZ_CP036275.1"/>
</dbReference>
<keyword evidence="3" id="KW-1185">Reference proteome</keyword>
<evidence type="ECO:0000313" key="2">
    <source>
        <dbReference type="EMBL" id="QDU40578.1"/>
    </source>
</evidence>
<organism evidence="2 3">
    <name type="scientific">Maioricimonas rarisocia</name>
    <dbReference type="NCBI Taxonomy" id="2528026"/>
    <lineage>
        <taxon>Bacteria</taxon>
        <taxon>Pseudomonadati</taxon>
        <taxon>Planctomycetota</taxon>
        <taxon>Planctomycetia</taxon>
        <taxon>Planctomycetales</taxon>
        <taxon>Planctomycetaceae</taxon>
        <taxon>Maioricimonas</taxon>
    </lineage>
</organism>
<dbReference type="OrthoDB" id="271886at2"/>
<dbReference type="KEGG" id="mri:Mal4_49360"/>
<reference evidence="2 3" key="1">
    <citation type="submission" date="2019-02" db="EMBL/GenBank/DDBJ databases">
        <title>Deep-cultivation of Planctomycetes and their phenomic and genomic characterization uncovers novel biology.</title>
        <authorList>
            <person name="Wiegand S."/>
            <person name="Jogler M."/>
            <person name="Boedeker C."/>
            <person name="Pinto D."/>
            <person name="Vollmers J."/>
            <person name="Rivas-Marin E."/>
            <person name="Kohn T."/>
            <person name="Peeters S.H."/>
            <person name="Heuer A."/>
            <person name="Rast P."/>
            <person name="Oberbeckmann S."/>
            <person name="Bunk B."/>
            <person name="Jeske O."/>
            <person name="Meyerdierks A."/>
            <person name="Storesund J.E."/>
            <person name="Kallscheuer N."/>
            <person name="Luecker S."/>
            <person name="Lage O.M."/>
            <person name="Pohl T."/>
            <person name="Merkel B.J."/>
            <person name="Hornburger P."/>
            <person name="Mueller R.-W."/>
            <person name="Bruemmer F."/>
            <person name="Labrenz M."/>
            <person name="Spormann A.M."/>
            <person name="Op den Camp H."/>
            <person name="Overmann J."/>
            <person name="Amann R."/>
            <person name="Jetten M.S.M."/>
            <person name="Mascher T."/>
            <person name="Medema M.H."/>
            <person name="Devos D.P."/>
            <person name="Kaster A.-K."/>
            <person name="Ovreas L."/>
            <person name="Rohde M."/>
            <person name="Galperin M.Y."/>
            <person name="Jogler C."/>
        </authorList>
    </citation>
    <scope>NUCLEOTIDE SEQUENCE [LARGE SCALE GENOMIC DNA]</scope>
    <source>
        <strain evidence="2 3">Mal4</strain>
    </source>
</reference>
<feature type="coiled-coil region" evidence="1">
    <location>
        <begin position="70"/>
        <end position="97"/>
    </location>
</feature>
<evidence type="ECO:0000256" key="1">
    <source>
        <dbReference type="SAM" id="Coils"/>
    </source>
</evidence>
<feature type="coiled-coil region" evidence="1">
    <location>
        <begin position="156"/>
        <end position="190"/>
    </location>
</feature>
<evidence type="ECO:0000313" key="3">
    <source>
        <dbReference type="Proteomes" id="UP000320496"/>
    </source>
</evidence>
<dbReference type="Proteomes" id="UP000320496">
    <property type="component" value="Chromosome"/>
</dbReference>